<dbReference type="Pfam" id="PF01607">
    <property type="entry name" value="CBM_14"/>
    <property type="match status" value="1"/>
</dbReference>
<feature type="region of interest" description="Disordered" evidence="1">
    <location>
        <begin position="251"/>
        <end position="290"/>
    </location>
</feature>
<organism evidence="4">
    <name type="scientific">Tetranychus cinnabarinus</name>
    <name type="common">Carmine spider mite</name>
    <name type="synonym">Acarus cinnabarinus</name>
    <dbReference type="NCBI Taxonomy" id="93129"/>
    <lineage>
        <taxon>Eukaryota</taxon>
        <taxon>Metazoa</taxon>
        <taxon>Ecdysozoa</taxon>
        <taxon>Arthropoda</taxon>
        <taxon>Chelicerata</taxon>
        <taxon>Arachnida</taxon>
        <taxon>Acari</taxon>
        <taxon>Acariformes</taxon>
        <taxon>Trombidiformes</taxon>
        <taxon>Prostigmata</taxon>
        <taxon>Eleutherengona</taxon>
        <taxon>Raphignathae</taxon>
        <taxon>Tetranychoidea</taxon>
        <taxon>Tetranychidae</taxon>
        <taxon>Tetranychus</taxon>
    </lineage>
</organism>
<feature type="compositionally biased region" description="Basic and acidic residues" evidence="1">
    <location>
        <begin position="346"/>
        <end position="360"/>
    </location>
</feature>
<dbReference type="SMART" id="SM00494">
    <property type="entry name" value="ChtBD2"/>
    <property type="match status" value="1"/>
</dbReference>
<dbReference type="InterPro" id="IPR052740">
    <property type="entry name" value="CE4"/>
</dbReference>
<dbReference type="SUPFAM" id="SSF88713">
    <property type="entry name" value="Glycoside hydrolase/deacetylase"/>
    <property type="match status" value="1"/>
</dbReference>
<feature type="compositionally biased region" description="Basic and acidic residues" evidence="1">
    <location>
        <begin position="749"/>
        <end position="766"/>
    </location>
</feature>
<feature type="compositionally biased region" description="Low complexity" evidence="1">
    <location>
        <begin position="770"/>
        <end position="800"/>
    </location>
</feature>
<dbReference type="GO" id="GO:0008061">
    <property type="term" value="F:chitin binding"/>
    <property type="evidence" value="ECO:0007669"/>
    <property type="project" value="InterPro"/>
</dbReference>
<dbReference type="GO" id="GO:0005576">
    <property type="term" value="C:extracellular region"/>
    <property type="evidence" value="ECO:0007669"/>
    <property type="project" value="InterPro"/>
</dbReference>
<feature type="region of interest" description="Disordered" evidence="1">
    <location>
        <begin position="309"/>
        <end position="367"/>
    </location>
</feature>
<dbReference type="GO" id="GO:0016810">
    <property type="term" value="F:hydrolase activity, acting on carbon-nitrogen (but not peptide) bonds"/>
    <property type="evidence" value="ECO:0007669"/>
    <property type="project" value="InterPro"/>
</dbReference>
<feature type="compositionally biased region" description="Polar residues" evidence="1">
    <location>
        <begin position="880"/>
        <end position="899"/>
    </location>
</feature>
<dbReference type="PROSITE" id="PS50940">
    <property type="entry name" value="CHIT_BIND_II"/>
    <property type="match status" value="1"/>
</dbReference>
<dbReference type="InterPro" id="IPR002557">
    <property type="entry name" value="Chitin-bd_dom"/>
</dbReference>
<feature type="signal peptide" evidence="2">
    <location>
        <begin position="1"/>
        <end position="21"/>
    </location>
</feature>
<feature type="domain" description="Chitin-binding type-2" evidence="3">
    <location>
        <begin position="99"/>
        <end position="154"/>
    </location>
</feature>
<proteinExistence type="evidence at transcript level"/>
<dbReference type="InterPro" id="IPR011330">
    <property type="entry name" value="Glyco_hydro/deAcase_b/a-brl"/>
</dbReference>
<evidence type="ECO:0000256" key="2">
    <source>
        <dbReference type="SAM" id="SignalP"/>
    </source>
</evidence>
<feature type="region of interest" description="Disordered" evidence="1">
    <location>
        <begin position="459"/>
        <end position="501"/>
    </location>
</feature>
<feature type="compositionally biased region" description="Polar residues" evidence="1">
    <location>
        <begin position="258"/>
        <end position="270"/>
    </location>
</feature>
<feature type="compositionally biased region" description="Low complexity" evidence="1">
    <location>
        <begin position="478"/>
        <end position="493"/>
    </location>
</feature>
<keyword evidence="2" id="KW-0732">Signal</keyword>
<feature type="chain" id="PRO_5024331076" evidence="2">
    <location>
        <begin position="22"/>
        <end position="1352"/>
    </location>
</feature>
<feature type="compositionally biased region" description="Basic residues" evidence="1">
    <location>
        <begin position="957"/>
        <end position="966"/>
    </location>
</feature>
<feature type="compositionally biased region" description="Low complexity" evidence="1">
    <location>
        <begin position="931"/>
        <end position="940"/>
    </location>
</feature>
<dbReference type="Gene3D" id="3.20.20.370">
    <property type="entry name" value="Glycoside hydrolase/deacetylase"/>
    <property type="match status" value="1"/>
</dbReference>
<reference evidence="4" key="1">
    <citation type="submission" date="2019-04" db="EMBL/GenBank/DDBJ databases">
        <title>Gene cloning and character analysis of chitin deacetylase family from Tetranychus cinnabarinus.</title>
        <authorList>
            <person name="Ding C."/>
        </authorList>
    </citation>
    <scope>NUCLEOTIDE SEQUENCE</scope>
</reference>
<sequence length="1352" mass="150576">MIYQQLIISISLLCCCHLTTSETNKFIEPQENHGNQKDINVLVNNLSHLREPALPSSTNHLKDCNHRSKRSTLSNLGTARESERFTAFSLLPSAANRSVFVCPEKFGYFPDKRDCTKYFVCVFGEPLHESCTGGLYFSAELQTCDWPRNVQCPNEKKNYEKSVFSTVDIGSGDDGFDYDVRQSTNSNNNNNNKRPNTVKEEPSDEDEKDRPNGINANYNKIIIRTNNSSFVRPIEHYVVDKEIPDYTLVDDQPVGTVTDKNNSNRSSPPQASFIPSHPPSTPLDGGQRNSINFEAHSQPAVSKAPEIDYLTDGLPLPSPKPIPRPATIYSSAESDDNSGKPFIESSRPRENQDRYSENHGNKINLEFDPQAPNYAEAIPPVVDSKGGIHFSDGVGGTFGIVDQLPGLLSQSVSDHSLNVFIKPLSSDSIKSGRSREARLLKDNIEPGYEYIPIITPEKSNFRSNNPFLPPNNYDESFHSTSKSSGSRGRSASRPNEQPTGNLLAAVGSKMKSSDPEDDFKINENVTRTLSNNSEKSIRENIAHKSTNLESNSQLLRKDGNEEFILVPFNINEGRRRHRGRVRVVPKIVPKNKLHQVKMMNKNFKMLPNFIEAKTDGSVVVRAKPIGFNENLPSLSSNSVSSPSSRQPESKDFSFDKSSSLPFRSSIPASPPKNQPPISSSLTRETNLMSFTLPPTESNNAAYNVQWNKGTIEFPDSDSNRANFIASLISNDKAIINLDNNHLTSNNGLSDDRSTSTSSDPKKDQVNNERPVITSTSIGISSSTTTTTTSTTPSPISMAPIPSNTPFIGKILRTLRPQTIYSEPVKIITNSLVTGKPEKRVVTNPRLKVEDELTWPDDGFLSINKEAPNSRLVGLKDSRVLPTTRQQSTPSLPTTKDSLQTTSPVVTPATVSNLDSTTTPLPSPSLPPSPQSPLSSFSSIPIDGTTGITLGPKTRGPTTRKSRPTNKRLVVKQRTTIAPKPPSRPAPVYPTPTPYTTAVKCDPRKCLLPDCNCGGPAIPGGLKRNETPQVVLLTFDDAVNDLNWELYEEIFNSGRVNPNGCPILGTFYASHEWTDYGQVQTLYSRGHEFASHTVTHSFGEKFSKSQWHKEVNGQREILHLYGGVRLEDIRGMRAPFLQIGGNRMFEMLHEDNFTYDSSMPVFDNRPPFWPYTLDYALNHDCMISPCPTKSFPGVWEVGMVMWEDLKGGRCSMADSCSNPSDEEGVFEMLLKNFNRHYTTNKAPFGLFYHSAWFNTNHHRRGFLKFVDTILANKDVYILTNWQLIEWMRNPTPLSSIKSFQPWSCENLSSERPGPCHHPNVCNVRYQSGTRFMKTCQPCPERYPWVGGANKHSN</sequence>
<evidence type="ECO:0000313" key="4">
    <source>
        <dbReference type="EMBL" id="QFU95790.1"/>
    </source>
</evidence>
<dbReference type="PANTHER" id="PTHR45985:SF12">
    <property type="entry name" value="CHITIN DEACETYLASE-LIKE 5, ISOFORM B"/>
    <property type="match status" value="1"/>
</dbReference>
<dbReference type="CDD" id="cd10975">
    <property type="entry name" value="CE4_CDA_like_2"/>
    <property type="match status" value="1"/>
</dbReference>
<evidence type="ECO:0000256" key="1">
    <source>
        <dbReference type="SAM" id="MobiDB-lite"/>
    </source>
</evidence>
<feature type="region of interest" description="Disordered" evidence="1">
    <location>
        <begin position="175"/>
        <end position="214"/>
    </location>
</feature>
<accession>A0A5P9Q4R1</accession>
<feature type="region of interest" description="Disordered" evidence="1">
    <location>
        <begin position="631"/>
        <end position="680"/>
    </location>
</feature>
<dbReference type="Gene3D" id="2.170.140.10">
    <property type="entry name" value="Chitin binding domain"/>
    <property type="match status" value="1"/>
</dbReference>
<feature type="compositionally biased region" description="Low complexity" evidence="1">
    <location>
        <begin position="900"/>
        <end position="919"/>
    </location>
</feature>
<name>A0A5P9Q4R1_TETCI</name>
<protein>
    <submittedName>
        <fullName evidence="4">Chitin deacetylase protein 5c</fullName>
    </submittedName>
</protein>
<dbReference type="EMBL" id="MK813906">
    <property type="protein sequence ID" value="QFU95790.1"/>
    <property type="molecule type" value="mRNA"/>
</dbReference>
<feature type="region of interest" description="Disordered" evidence="1">
    <location>
        <begin position="874"/>
        <end position="966"/>
    </location>
</feature>
<feature type="compositionally biased region" description="Pro residues" evidence="1">
    <location>
        <begin position="920"/>
        <end position="930"/>
    </location>
</feature>
<evidence type="ECO:0000259" key="3">
    <source>
        <dbReference type="PROSITE" id="PS50940"/>
    </source>
</evidence>
<dbReference type="InterPro" id="IPR036508">
    <property type="entry name" value="Chitin-bd_dom_sf"/>
</dbReference>
<dbReference type="SUPFAM" id="SSF57625">
    <property type="entry name" value="Invertebrate chitin-binding proteins"/>
    <property type="match status" value="1"/>
</dbReference>
<dbReference type="PANTHER" id="PTHR45985">
    <property type="match status" value="1"/>
</dbReference>
<feature type="compositionally biased region" description="Low complexity" evidence="1">
    <location>
        <begin position="631"/>
        <end position="644"/>
    </location>
</feature>
<dbReference type="InterPro" id="IPR002509">
    <property type="entry name" value="NODB_dom"/>
</dbReference>
<gene>
    <name evidence="4" type="primary">CDA5c</name>
</gene>
<dbReference type="GO" id="GO:0005975">
    <property type="term" value="P:carbohydrate metabolic process"/>
    <property type="evidence" value="ECO:0007669"/>
    <property type="project" value="InterPro"/>
</dbReference>
<feature type="region of interest" description="Disordered" evidence="1">
    <location>
        <begin position="740"/>
        <end position="800"/>
    </location>
</feature>
<dbReference type="Pfam" id="PF01522">
    <property type="entry name" value="Polysacc_deac_1"/>
    <property type="match status" value="1"/>
</dbReference>